<keyword evidence="8" id="KW-0811">Translocation</keyword>
<evidence type="ECO:0000256" key="4">
    <source>
        <dbReference type="ARBA" id="ARBA00022448"/>
    </source>
</evidence>
<evidence type="ECO:0000256" key="6">
    <source>
        <dbReference type="ARBA" id="ARBA00022824"/>
    </source>
</evidence>
<gene>
    <name evidence="10" type="ORF">BN860_03840g</name>
</gene>
<evidence type="ECO:0000256" key="8">
    <source>
        <dbReference type="ARBA" id="ARBA00023010"/>
    </source>
</evidence>
<comment type="subunit">
    <text evidence="2">Interacts with KAR2.</text>
</comment>
<organism evidence="10 11">
    <name type="scientific">Zygosaccharomyces bailii (strain CLIB 213 / ATCC 58445 / CBS 680 / BCRC 21525 / NBRC 1098 / NCYC 1416 / NRRL Y-2227)</name>
    <dbReference type="NCBI Taxonomy" id="1333698"/>
    <lineage>
        <taxon>Eukaryota</taxon>
        <taxon>Fungi</taxon>
        <taxon>Dikarya</taxon>
        <taxon>Ascomycota</taxon>
        <taxon>Saccharomycotina</taxon>
        <taxon>Saccharomycetes</taxon>
        <taxon>Saccharomycetales</taxon>
        <taxon>Saccharomycetaceae</taxon>
        <taxon>Zygosaccharomyces</taxon>
    </lineage>
</organism>
<name>A0A8J2T953_ZYGB2</name>
<dbReference type="GO" id="GO:0005783">
    <property type="term" value="C:endoplasmic reticulum"/>
    <property type="evidence" value="ECO:0007669"/>
    <property type="project" value="InterPro"/>
</dbReference>
<dbReference type="EMBL" id="HG316460">
    <property type="protein sequence ID" value="CDF90560.1"/>
    <property type="molecule type" value="Genomic_DNA"/>
</dbReference>
<keyword evidence="7" id="KW-0653">Protein transport</keyword>
<evidence type="ECO:0000256" key="7">
    <source>
        <dbReference type="ARBA" id="ARBA00022927"/>
    </source>
</evidence>
<proteinExistence type="inferred from homology"/>
<sequence>MLGKIKHLLLCFVFLQVGLVFAKNIQATLSREVLPKSSSLFIGDSLICNEAGCYPKVFEARTDWQEIKEGQSLPAGLDIRMNLETGLKEAKLPSREEGKDIETLTTTDSALIPVSSEKTDYEFTNDFKTVAEVLDSFHSTKDVEKLENKLDDLMVFAHDYKHGYKIITHEFGLLRNISFNQNLPVSVREMGIRMVASCLRNNPSSVDYVKEHYPEIVHEMFSELDMIIDGSSKTATDTALAKRFLSVLDLVLSKSYHFDKNQMLILKKVYSLNDKQLKIKVLELISKYFAQPQNSLDKRELEESASDVREWAQELQSWIQDDSIDELHTRKFFNSLYNIKKQLGPEIKMDPSFVNWLARQAERRKVNMEDQREDRDVEQDSFDKKLVESRHLVFGNPMAHRIKHFNDEL</sequence>
<dbReference type="GO" id="GO:0000774">
    <property type="term" value="F:adenyl-nucleotide exchange factor activity"/>
    <property type="evidence" value="ECO:0007669"/>
    <property type="project" value="InterPro"/>
</dbReference>
<comment type="similarity">
    <text evidence="1">Belongs to the SIL1 family.</text>
</comment>
<evidence type="ECO:0000256" key="5">
    <source>
        <dbReference type="ARBA" id="ARBA00022729"/>
    </source>
</evidence>
<dbReference type="Proteomes" id="UP000019375">
    <property type="component" value="Unassembled WGS sequence"/>
</dbReference>
<evidence type="ECO:0000256" key="9">
    <source>
        <dbReference type="SAM" id="SignalP"/>
    </source>
</evidence>
<evidence type="ECO:0000256" key="2">
    <source>
        <dbReference type="ARBA" id="ARBA00011799"/>
    </source>
</evidence>
<evidence type="ECO:0000256" key="1">
    <source>
        <dbReference type="ARBA" id="ARBA00010588"/>
    </source>
</evidence>
<evidence type="ECO:0000313" key="10">
    <source>
        <dbReference type="EMBL" id="CDF90560.1"/>
    </source>
</evidence>
<dbReference type="Gene3D" id="1.25.10.10">
    <property type="entry name" value="Leucine-rich Repeat Variant"/>
    <property type="match status" value="1"/>
</dbReference>
<keyword evidence="5 9" id="KW-0732">Signal</keyword>
<dbReference type="OrthoDB" id="448649at2759"/>
<keyword evidence="6" id="KW-0256">Endoplasmic reticulum</keyword>
<dbReference type="Pfam" id="PF16782">
    <property type="entry name" value="SIL1"/>
    <property type="match status" value="1"/>
</dbReference>
<feature type="chain" id="PRO_5035237451" description="Nucleotide exchange factor SIL1" evidence="9">
    <location>
        <begin position="23"/>
        <end position="409"/>
    </location>
</feature>
<keyword evidence="4" id="KW-0813">Transport</keyword>
<evidence type="ECO:0000256" key="3">
    <source>
        <dbReference type="ARBA" id="ARBA00015352"/>
    </source>
</evidence>
<feature type="signal peptide" evidence="9">
    <location>
        <begin position="1"/>
        <end position="22"/>
    </location>
</feature>
<accession>A0A8J2T953</accession>
<protein>
    <recommendedName>
        <fullName evidence="3">Nucleotide exchange factor SIL1</fullName>
    </recommendedName>
</protein>
<reference evidence="11" key="1">
    <citation type="journal article" date="2013" name="Genome Announc.">
        <title>Genome sequence of the food spoilage yeast Zygosaccharomyces bailii CLIB 213(T).</title>
        <authorList>
            <person name="Galeote V."/>
            <person name="Bigey F."/>
            <person name="Devillers H."/>
            <person name="Neuveglise C."/>
            <person name="Dequin S."/>
        </authorList>
    </citation>
    <scope>NUCLEOTIDE SEQUENCE [LARGE SCALE GENOMIC DNA]</scope>
    <source>
        <strain evidence="11">CLIB 213 / ATCC 58445 / CBS 680 / CCRC 21525 / NBRC 1098 / NCYC 1416 / NRRL Y-2227</strain>
    </source>
</reference>
<keyword evidence="11" id="KW-1185">Reference proteome</keyword>
<dbReference type="GO" id="GO:0015031">
    <property type="term" value="P:protein transport"/>
    <property type="evidence" value="ECO:0007669"/>
    <property type="project" value="UniProtKB-KW"/>
</dbReference>
<dbReference type="InterPro" id="IPR031884">
    <property type="entry name" value="Sil1_fungi"/>
</dbReference>
<dbReference type="InterPro" id="IPR011989">
    <property type="entry name" value="ARM-like"/>
</dbReference>
<dbReference type="AlphaFoldDB" id="A0A8J2T953"/>
<evidence type="ECO:0000313" key="11">
    <source>
        <dbReference type="Proteomes" id="UP000019375"/>
    </source>
</evidence>